<name>A0ACD3B892_9AGAR</name>
<evidence type="ECO:0000313" key="2">
    <source>
        <dbReference type="Proteomes" id="UP000308600"/>
    </source>
</evidence>
<evidence type="ECO:0000313" key="1">
    <source>
        <dbReference type="EMBL" id="TFK74061.1"/>
    </source>
</evidence>
<organism evidence="1 2">
    <name type="scientific">Pluteus cervinus</name>
    <dbReference type="NCBI Taxonomy" id="181527"/>
    <lineage>
        <taxon>Eukaryota</taxon>
        <taxon>Fungi</taxon>
        <taxon>Dikarya</taxon>
        <taxon>Basidiomycota</taxon>
        <taxon>Agaricomycotina</taxon>
        <taxon>Agaricomycetes</taxon>
        <taxon>Agaricomycetidae</taxon>
        <taxon>Agaricales</taxon>
        <taxon>Pluteineae</taxon>
        <taxon>Pluteaceae</taxon>
        <taxon>Pluteus</taxon>
    </lineage>
</organism>
<dbReference type="EMBL" id="ML208271">
    <property type="protein sequence ID" value="TFK74061.1"/>
    <property type="molecule type" value="Genomic_DNA"/>
</dbReference>
<sequence>MPASLLSAELAVLAVTLQLESARAAVIYIRSGGPGGGNSTSSSHGDDDDDNDSDSDKDDDDDDDPDSDSDTTSNSTSNGSSGQASTDSNNPNTSLANESSSSSLAGGTLPTGMQMPSAVPVISSGDSVDAITAPGISKGGIAGVAIASFVIVGLAIMAFLHCRRRLHKARKQPHGVTLLNNAPSPSSQTTEMSQHTPLVVPNALLSHDGRSHSQSIIYPVTPLVSHNLGRPNNSGTHPNDRNNITVIPMFPPPTYSLHDDTSSVERSLSVTSSAATSIRSPLLRNLPSPASTFSYMSSPDTLSSSSPISSSPASHVVESDSDTPGSPQLTELHSEMRTHQKALEREQEKAEEAQSDSPDPTDPPGESSKAAASEPLPTYEK</sequence>
<gene>
    <name evidence="1" type="ORF">BDN72DRAFT_122911</name>
</gene>
<reference evidence="1 2" key="1">
    <citation type="journal article" date="2019" name="Nat. Ecol. Evol.">
        <title>Megaphylogeny resolves global patterns of mushroom evolution.</title>
        <authorList>
            <person name="Varga T."/>
            <person name="Krizsan K."/>
            <person name="Foldi C."/>
            <person name="Dima B."/>
            <person name="Sanchez-Garcia M."/>
            <person name="Sanchez-Ramirez S."/>
            <person name="Szollosi G.J."/>
            <person name="Szarkandi J.G."/>
            <person name="Papp V."/>
            <person name="Albert L."/>
            <person name="Andreopoulos W."/>
            <person name="Angelini C."/>
            <person name="Antonin V."/>
            <person name="Barry K.W."/>
            <person name="Bougher N.L."/>
            <person name="Buchanan P."/>
            <person name="Buyck B."/>
            <person name="Bense V."/>
            <person name="Catcheside P."/>
            <person name="Chovatia M."/>
            <person name="Cooper J."/>
            <person name="Damon W."/>
            <person name="Desjardin D."/>
            <person name="Finy P."/>
            <person name="Geml J."/>
            <person name="Haridas S."/>
            <person name="Hughes K."/>
            <person name="Justo A."/>
            <person name="Karasinski D."/>
            <person name="Kautmanova I."/>
            <person name="Kiss B."/>
            <person name="Kocsube S."/>
            <person name="Kotiranta H."/>
            <person name="LaButti K.M."/>
            <person name="Lechner B.E."/>
            <person name="Liimatainen K."/>
            <person name="Lipzen A."/>
            <person name="Lukacs Z."/>
            <person name="Mihaltcheva S."/>
            <person name="Morgado L.N."/>
            <person name="Niskanen T."/>
            <person name="Noordeloos M.E."/>
            <person name="Ohm R.A."/>
            <person name="Ortiz-Santana B."/>
            <person name="Ovrebo C."/>
            <person name="Racz N."/>
            <person name="Riley R."/>
            <person name="Savchenko A."/>
            <person name="Shiryaev A."/>
            <person name="Soop K."/>
            <person name="Spirin V."/>
            <person name="Szebenyi C."/>
            <person name="Tomsovsky M."/>
            <person name="Tulloss R.E."/>
            <person name="Uehling J."/>
            <person name="Grigoriev I.V."/>
            <person name="Vagvolgyi C."/>
            <person name="Papp T."/>
            <person name="Martin F.M."/>
            <person name="Miettinen O."/>
            <person name="Hibbett D.S."/>
            <person name="Nagy L.G."/>
        </authorList>
    </citation>
    <scope>NUCLEOTIDE SEQUENCE [LARGE SCALE GENOMIC DNA]</scope>
    <source>
        <strain evidence="1 2">NL-1719</strain>
    </source>
</reference>
<accession>A0ACD3B892</accession>
<protein>
    <submittedName>
        <fullName evidence="1">Uncharacterized protein</fullName>
    </submittedName>
</protein>
<keyword evidence="2" id="KW-1185">Reference proteome</keyword>
<dbReference type="Proteomes" id="UP000308600">
    <property type="component" value="Unassembled WGS sequence"/>
</dbReference>
<proteinExistence type="predicted"/>